<keyword evidence="3" id="KW-0436">Ligase</keyword>
<comment type="similarity">
    <text evidence="1">Belongs to the class-I aminoacyl-tRNA synthetase family.</text>
</comment>
<dbReference type="GO" id="GO:0005829">
    <property type="term" value="C:cytosol"/>
    <property type="evidence" value="ECO:0007669"/>
    <property type="project" value="TreeGrafter"/>
</dbReference>
<dbReference type="Proteomes" id="UP000286510">
    <property type="component" value="Unassembled WGS sequence"/>
</dbReference>
<dbReference type="EC" id="6.1.1.9" evidence="2"/>
<evidence type="ECO:0000256" key="5">
    <source>
        <dbReference type="ARBA" id="ARBA00022840"/>
    </source>
</evidence>
<sequence length="84" mass="9452">NLDPKELVRAEKDLKREFPSGIPSCGTDALRLTLSTKSHEGFESFRLAQSAGAAQRFFLQDLCDVYIEFSKPVLYSAKNNVRKT</sequence>
<evidence type="ECO:0000256" key="6">
    <source>
        <dbReference type="ARBA" id="ARBA00022917"/>
    </source>
</evidence>
<organism evidence="10 11">
    <name type="scientific">Aphanomyces astaci</name>
    <name type="common">Crayfish plague agent</name>
    <dbReference type="NCBI Taxonomy" id="112090"/>
    <lineage>
        <taxon>Eukaryota</taxon>
        <taxon>Sar</taxon>
        <taxon>Stramenopiles</taxon>
        <taxon>Oomycota</taxon>
        <taxon>Saprolegniomycetes</taxon>
        <taxon>Saprolegniales</taxon>
        <taxon>Verrucalvaceae</taxon>
        <taxon>Aphanomyces</taxon>
    </lineage>
</organism>
<keyword evidence="7" id="KW-0030">Aminoacyl-tRNA synthetase</keyword>
<accession>A0A3R7ACW5</accession>
<evidence type="ECO:0000256" key="1">
    <source>
        <dbReference type="ARBA" id="ARBA00005594"/>
    </source>
</evidence>
<dbReference type="Pfam" id="PF08264">
    <property type="entry name" value="Anticodon_1"/>
    <property type="match status" value="1"/>
</dbReference>
<evidence type="ECO:0000256" key="7">
    <source>
        <dbReference type="ARBA" id="ARBA00023146"/>
    </source>
</evidence>
<dbReference type="Gene3D" id="1.10.730.10">
    <property type="entry name" value="Isoleucyl-tRNA Synthetase, Domain 1"/>
    <property type="match status" value="1"/>
</dbReference>
<dbReference type="InterPro" id="IPR002303">
    <property type="entry name" value="Valyl-tRNA_ligase"/>
</dbReference>
<evidence type="ECO:0000256" key="3">
    <source>
        <dbReference type="ARBA" id="ARBA00022598"/>
    </source>
</evidence>
<dbReference type="GO" id="GO:0004832">
    <property type="term" value="F:valine-tRNA ligase activity"/>
    <property type="evidence" value="ECO:0007669"/>
    <property type="project" value="UniProtKB-EC"/>
</dbReference>
<dbReference type="EMBL" id="QUTF01019465">
    <property type="protein sequence ID" value="RHY99602.1"/>
    <property type="molecule type" value="Genomic_DNA"/>
</dbReference>
<evidence type="ECO:0000313" key="11">
    <source>
        <dbReference type="Proteomes" id="UP000286510"/>
    </source>
</evidence>
<dbReference type="PANTHER" id="PTHR11946:SF109">
    <property type="entry name" value="VALINE--TRNA LIGASE"/>
    <property type="match status" value="1"/>
</dbReference>
<name>A0A3R7ACW5_APHAT</name>
<dbReference type="InterPro" id="IPR013155">
    <property type="entry name" value="M/V/L/I-tRNA-synth_anticd-bd"/>
</dbReference>
<keyword evidence="4" id="KW-0547">Nucleotide-binding</keyword>
<dbReference type="GO" id="GO:0006438">
    <property type="term" value="P:valyl-tRNA aminoacylation"/>
    <property type="evidence" value="ECO:0007669"/>
    <property type="project" value="InterPro"/>
</dbReference>
<keyword evidence="6" id="KW-0648">Protein biosynthesis</keyword>
<reference evidence="10 11" key="1">
    <citation type="submission" date="2018-08" db="EMBL/GenBank/DDBJ databases">
        <title>Aphanomyces genome sequencing and annotation.</title>
        <authorList>
            <person name="Minardi D."/>
            <person name="Oidtmann B."/>
            <person name="Van Der Giezen M."/>
            <person name="Studholme D.J."/>
        </authorList>
    </citation>
    <scope>NUCLEOTIDE SEQUENCE [LARGE SCALE GENOMIC DNA]</scope>
    <source>
        <strain evidence="10 11">FDL457</strain>
    </source>
</reference>
<protein>
    <recommendedName>
        <fullName evidence="2">valine--tRNA ligase</fullName>
        <ecNumber evidence="2">6.1.1.9</ecNumber>
    </recommendedName>
    <alternativeName>
        <fullName evidence="8">Valyl-tRNA synthetase</fullName>
    </alternativeName>
</protein>
<comment type="caution">
    <text evidence="10">The sequence shown here is derived from an EMBL/GenBank/DDBJ whole genome shotgun (WGS) entry which is preliminary data.</text>
</comment>
<feature type="domain" description="Methionyl/Valyl/Leucyl/Isoleucyl-tRNA synthetase anticodon-binding" evidence="9">
    <location>
        <begin position="36"/>
        <end position="79"/>
    </location>
</feature>
<dbReference type="InterPro" id="IPR009080">
    <property type="entry name" value="tRNAsynth_Ia_anticodon-bd"/>
</dbReference>
<dbReference type="GO" id="GO:0005524">
    <property type="term" value="F:ATP binding"/>
    <property type="evidence" value="ECO:0007669"/>
    <property type="project" value="UniProtKB-KW"/>
</dbReference>
<proteinExistence type="inferred from homology"/>
<evidence type="ECO:0000256" key="2">
    <source>
        <dbReference type="ARBA" id="ARBA00013169"/>
    </source>
</evidence>
<dbReference type="AlphaFoldDB" id="A0A3R7ACW5"/>
<dbReference type="SUPFAM" id="SSF47323">
    <property type="entry name" value="Anticodon-binding domain of a subclass of class I aminoacyl-tRNA synthetases"/>
    <property type="match status" value="1"/>
</dbReference>
<evidence type="ECO:0000313" key="10">
    <source>
        <dbReference type="EMBL" id="RHY99602.1"/>
    </source>
</evidence>
<evidence type="ECO:0000259" key="9">
    <source>
        <dbReference type="Pfam" id="PF08264"/>
    </source>
</evidence>
<keyword evidence="5" id="KW-0067">ATP-binding</keyword>
<feature type="non-terminal residue" evidence="10">
    <location>
        <position position="1"/>
    </location>
</feature>
<evidence type="ECO:0000256" key="4">
    <source>
        <dbReference type="ARBA" id="ARBA00022741"/>
    </source>
</evidence>
<gene>
    <name evidence="10" type="ORF">DYB26_005973</name>
</gene>
<dbReference type="PANTHER" id="PTHR11946">
    <property type="entry name" value="VALYL-TRNA SYNTHETASES"/>
    <property type="match status" value="1"/>
</dbReference>
<evidence type="ECO:0000256" key="8">
    <source>
        <dbReference type="ARBA" id="ARBA00029936"/>
    </source>
</evidence>
<dbReference type="VEuPathDB" id="FungiDB:H257_02472"/>